<dbReference type="Proteomes" id="UP000509684">
    <property type="component" value="Chromosome"/>
</dbReference>
<gene>
    <name evidence="2" type="ORF">HWD57_18710</name>
</gene>
<dbReference type="KEGG" id="acog:HWD57_18710"/>
<evidence type="ECO:0000313" key="2">
    <source>
        <dbReference type="EMBL" id="QLH51604.1"/>
    </source>
</evidence>
<feature type="transmembrane region" description="Helical" evidence="1">
    <location>
        <begin position="947"/>
        <end position="966"/>
    </location>
</feature>
<keyword evidence="1" id="KW-0812">Transmembrane</keyword>
<organism evidence="2 3">
    <name type="scientific">Candidatus Accumulibacter cognatus</name>
    <dbReference type="NCBI Taxonomy" id="2954383"/>
    <lineage>
        <taxon>Bacteria</taxon>
        <taxon>Pseudomonadati</taxon>
        <taxon>Pseudomonadota</taxon>
        <taxon>Betaproteobacteria</taxon>
        <taxon>Candidatus Accumulibacter</taxon>
    </lineage>
</organism>
<feature type="transmembrane region" description="Helical" evidence="1">
    <location>
        <begin position="333"/>
        <end position="351"/>
    </location>
</feature>
<dbReference type="SUPFAM" id="SSF82714">
    <property type="entry name" value="Multidrug efflux transporter AcrB TolC docking domain, DN and DC subdomains"/>
    <property type="match status" value="2"/>
</dbReference>
<feature type="transmembrane region" description="Helical" evidence="1">
    <location>
        <begin position="384"/>
        <end position="405"/>
    </location>
</feature>
<dbReference type="AlphaFoldDB" id="A0A7D5SH07"/>
<feature type="transmembrane region" description="Helical" evidence="1">
    <location>
        <begin position="904"/>
        <end position="926"/>
    </location>
</feature>
<dbReference type="InterPro" id="IPR001036">
    <property type="entry name" value="Acrflvin-R"/>
</dbReference>
<evidence type="ECO:0000256" key="1">
    <source>
        <dbReference type="SAM" id="Phobius"/>
    </source>
</evidence>
<dbReference type="EMBL" id="CP058708">
    <property type="protein sequence ID" value="QLH51604.1"/>
    <property type="molecule type" value="Genomic_DNA"/>
</dbReference>
<reference evidence="2 3" key="1">
    <citation type="journal article" date="2019" name="Microbiome">
        <title>Annotated bacterial chromosomes from frame-shift-corrected long-read metagenomic data.</title>
        <authorList>
            <person name="Arumugam K."/>
            <person name="Bagci C."/>
            <person name="Bessarab I."/>
            <person name="Beier S."/>
            <person name="Buchfink B."/>
            <person name="Gorska A."/>
            <person name="Qiu G."/>
            <person name="Huson D.H."/>
            <person name="Williams R.B.H."/>
        </authorList>
    </citation>
    <scope>NUCLEOTIDE SEQUENCE [LARGE SCALE GENOMIC DNA]</scope>
    <source>
        <strain evidence="2">SSA1</strain>
    </source>
</reference>
<feature type="transmembrane region" description="Helical" evidence="1">
    <location>
        <begin position="848"/>
        <end position="867"/>
    </location>
</feature>
<feature type="transmembrane region" description="Helical" evidence="1">
    <location>
        <begin position="358"/>
        <end position="378"/>
    </location>
</feature>
<dbReference type="GO" id="GO:0005886">
    <property type="term" value="C:plasma membrane"/>
    <property type="evidence" value="ECO:0007669"/>
    <property type="project" value="TreeGrafter"/>
</dbReference>
<dbReference type="SUPFAM" id="SSF82693">
    <property type="entry name" value="Multidrug efflux transporter AcrB pore domain, PN1, PN2, PC1 and PC2 subdomains"/>
    <property type="match status" value="3"/>
</dbReference>
<dbReference type="Gene3D" id="3.30.2090.10">
    <property type="entry name" value="Multidrug efflux transporter AcrB TolC docking domain, DN and DC subdomains"/>
    <property type="match status" value="2"/>
</dbReference>
<keyword evidence="1" id="KW-0472">Membrane</keyword>
<dbReference type="GO" id="GO:0042910">
    <property type="term" value="F:xenobiotic transmembrane transporter activity"/>
    <property type="evidence" value="ECO:0007669"/>
    <property type="project" value="TreeGrafter"/>
</dbReference>
<feature type="transmembrane region" description="Helical" evidence="1">
    <location>
        <begin position="874"/>
        <end position="898"/>
    </location>
</feature>
<evidence type="ECO:0000313" key="3">
    <source>
        <dbReference type="Proteomes" id="UP000509684"/>
    </source>
</evidence>
<protein>
    <submittedName>
        <fullName evidence="2">Efflux RND transporter permease subunit</fullName>
    </submittedName>
</protein>
<dbReference type="Gene3D" id="1.20.1640.10">
    <property type="entry name" value="Multidrug efflux transporter AcrB transmembrane domain"/>
    <property type="match status" value="2"/>
</dbReference>
<sequence length="1020" mass="109267">MNVSAWSIRNPIPAILLFVLLTLAGILAFRAMKIQQFMDIDLPTVTVTATLPGAAPAQMETEVARKIENSVATVQGIKHIYTKVQDGMATVTVEFRLEKPVQEAVDDVRDAVSRIRSDLPGDLRDPVIGRISVAGAPILTYTVASQRMDDEALSWFVDNTVAKAMLAVRGVGAIARVGGVTREVRVELDPARLLALDATAADLSRQLRRVQQEASGGRADIGGIEQSVRTIATVQSAEELAALDIVLSDGRRIRLDQVATVSDTVGEPRSAALLDGRPVVGFEITRSRGAGEVEVAEGVRRALQKLNAEHPDITMTEAFNFVDPVIENYEGSMMLLIEGAILAVIVVWLFLRDWRATFVSATALPLSAIPTFAVMYLMGFTFNVVTALSLSLVVGILVDDAIVEIENIMRHLRMGKTPFQAAMEAADEIGLAVIATTFTLIAVFLPTAFMNGVAGKFFVQFGWTAAIAVFFSLVVARLLTPMMAAYLLVPVADKPLPAWLVRYEGWAAWCLRHRLATLSAAAVFFFGSFALVPLLPTGFLPADDLSQTQVHVTLPPGATLAETVAAAEQARAIVSANPHVKMVYTAVGGGASGSDPFMPRGAAEVRKATLTLNLTPRGERSGTTKQDVERQLREALAVIPGAQIKVGFGGSSGEKYILVLASENGPVLTEHARLVERELRTLPGIGAVTTTASLVRPELVIRPDFARMADLGVTSEAIADTLRIATAGDYDQDLAKLNLAQRQVPIVVKLPPGARRDLALLERMTVPGRNGPVAIGNVATLAIAGGPAEIDRYDRLRNVNFEIELNGQPLGEIEQRAMALPSLKNLPQGVLQTTIGDAESMAELFQSFGLAMATGVLCIYILLVLLFKDFVQPATILAALVLSVPGAFLALFVTGQAISMSSMIGLIMLMGIATKNSILLVDYVILARREHGLDRGNALLDACRKRARPIIMTTIAMGAGMLPIAIGIGTDPSFRAPMAIVVIGGLISSTFLSLLVIPVVFTFVDDAIAWIHQHLPKLHA</sequence>
<dbReference type="Pfam" id="PF00873">
    <property type="entry name" value="ACR_tran"/>
    <property type="match status" value="1"/>
</dbReference>
<dbReference type="Gene3D" id="3.30.70.1430">
    <property type="entry name" value="Multidrug efflux transporter AcrB pore domain"/>
    <property type="match status" value="2"/>
</dbReference>
<dbReference type="Gene3D" id="3.30.70.1440">
    <property type="entry name" value="Multidrug efflux transporter AcrB pore domain"/>
    <property type="match status" value="1"/>
</dbReference>
<keyword evidence="1" id="KW-1133">Transmembrane helix</keyword>
<feature type="transmembrane region" description="Helical" evidence="1">
    <location>
        <begin position="457"/>
        <end position="479"/>
    </location>
</feature>
<dbReference type="PANTHER" id="PTHR32063">
    <property type="match status" value="1"/>
</dbReference>
<dbReference type="Gene3D" id="3.30.70.1320">
    <property type="entry name" value="Multidrug efflux transporter AcrB pore domain like"/>
    <property type="match status" value="1"/>
</dbReference>
<accession>A0A7D5SH07</accession>
<dbReference type="PANTHER" id="PTHR32063:SF77">
    <property type="entry name" value="ACR FAMILY TRANSPORT PROTEIN"/>
    <property type="match status" value="1"/>
</dbReference>
<dbReference type="InterPro" id="IPR027463">
    <property type="entry name" value="AcrB_DN_DC_subdom"/>
</dbReference>
<feature type="transmembrane region" description="Helical" evidence="1">
    <location>
        <begin position="515"/>
        <end position="535"/>
    </location>
</feature>
<proteinExistence type="predicted"/>
<feature type="transmembrane region" description="Helical" evidence="1">
    <location>
        <begin position="425"/>
        <end position="445"/>
    </location>
</feature>
<dbReference type="SUPFAM" id="SSF82866">
    <property type="entry name" value="Multidrug efflux transporter AcrB transmembrane domain"/>
    <property type="match status" value="2"/>
</dbReference>
<name>A0A7D5SH07_9PROT</name>
<dbReference type="PRINTS" id="PR00702">
    <property type="entry name" value="ACRIFLAVINRP"/>
</dbReference>
<feature type="transmembrane region" description="Helical" evidence="1">
    <location>
        <begin position="978"/>
        <end position="1004"/>
    </location>
</feature>